<accession>A0A6I4MPW7</accession>
<dbReference type="RefSeq" id="WP_151597882.1">
    <property type="nucleotide sequence ID" value="NZ_WBMS02000037.1"/>
</dbReference>
<sequence length="253" mass="27401">MTLLRLERVTAGYDGAPAIRDLDLTVETGETVALLGPNGAGKTTTLRTISGFIRPMGGRVGLDDRDTRGTAPHRLARAGISHALEGHGVFSGLTTGEHFRLGRRGQRLDTERAREHFPALVPLWERRAGLLSGGEQQMLALALALARRPRLLLIDELSLGLAPAIVQRLLPVVRRYAADIGAGVLLVEQNPHLALEMADRAYVLVHGRVVNHGPADAMRRDPELLVGSYLGAAPEPSAPRQTDAERHSTRRDT</sequence>
<dbReference type="InterPro" id="IPR027417">
    <property type="entry name" value="P-loop_NTPase"/>
</dbReference>
<dbReference type="GO" id="GO:0015807">
    <property type="term" value="P:L-amino acid transport"/>
    <property type="evidence" value="ECO:0007669"/>
    <property type="project" value="TreeGrafter"/>
</dbReference>
<keyword evidence="5" id="KW-0029">Amino-acid transport</keyword>
<keyword evidence="9" id="KW-1185">Reference proteome</keyword>
<dbReference type="GO" id="GO:0015658">
    <property type="term" value="F:branched-chain amino acid transmembrane transporter activity"/>
    <property type="evidence" value="ECO:0007669"/>
    <property type="project" value="TreeGrafter"/>
</dbReference>
<evidence type="ECO:0000259" key="7">
    <source>
        <dbReference type="PROSITE" id="PS50893"/>
    </source>
</evidence>
<keyword evidence="2" id="KW-0813">Transport</keyword>
<dbReference type="GO" id="GO:0005524">
    <property type="term" value="F:ATP binding"/>
    <property type="evidence" value="ECO:0007669"/>
    <property type="project" value="UniProtKB-KW"/>
</dbReference>
<dbReference type="Proteomes" id="UP000462055">
    <property type="component" value="Unassembled WGS sequence"/>
</dbReference>
<dbReference type="Gene3D" id="3.40.50.300">
    <property type="entry name" value="P-loop containing nucleotide triphosphate hydrolases"/>
    <property type="match status" value="1"/>
</dbReference>
<name>A0A6I4MPW7_9ACTN</name>
<dbReference type="PANTHER" id="PTHR43820">
    <property type="entry name" value="HIGH-AFFINITY BRANCHED-CHAIN AMINO ACID TRANSPORT ATP-BINDING PROTEIN LIVF"/>
    <property type="match status" value="1"/>
</dbReference>
<dbReference type="InterPro" id="IPR003593">
    <property type="entry name" value="AAA+_ATPase"/>
</dbReference>
<evidence type="ECO:0000313" key="8">
    <source>
        <dbReference type="EMBL" id="MWA05421.1"/>
    </source>
</evidence>
<comment type="caution">
    <text evidence="8">The sequence shown here is derived from an EMBL/GenBank/DDBJ whole genome shotgun (WGS) entry which is preliminary data.</text>
</comment>
<keyword evidence="3" id="KW-0547">Nucleotide-binding</keyword>
<evidence type="ECO:0000256" key="4">
    <source>
        <dbReference type="ARBA" id="ARBA00022840"/>
    </source>
</evidence>
<evidence type="ECO:0000256" key="2">
    <source>
        <dbReference type="ARBA" id="ARBA00022448"/>
    </source>
</evidence>
<evidence type="ECO:0000313" key="9">
    <source>
        <dbReference type="Proteomes" id="UP000462055"/>
    </source>
</evidence>
<dbReference type="GO" id="GO:0016887">
    <property type="term" value="F:ATP hydrolysis activity"/>
    <property type="evidence" value="ECO:0007669"/>
    <property type="project" value="InterPro"/>
</dbReference>
<gene>
    <name evidence="8" type="ORF">F8568_034675</name>
</gene>
<comment type="similarity">
    <text evidence="1">Belongs to the ABC transporter superfamily.</text>
</comment>
<evidence type="ECO:0000256" key="6">
    <source>
        <dbReference type="SAM" id="MobiDB-lite"/>
    </source>
</evidence>
<dbReference type="EMBL" id="WBMS02000037">
    <property type="protein sequence ID" value="MWA05421.1"/>
    <property type="molecule type" value="Genomic_DNA"/>
</dbReference>
<proteinExistence type="inferred from homology"/>
<dbReference type="Pfam" id="PF00005">
    <property type="entry name" value="ABC_tran"/>
    <property type="match status" value="1"/>
</dbReference>
<dbReference type="InterPro" id="IPR017871">
    <property type="entry name" value="ABC_transporter-like_CS"/>
</dbReference>
<dbReference type="SMART" id="SM00382">
    <property type="entry name" value="AAA"/>
    <property type="match status" value="1"/>
</dbReference>
<feature type="region of interest" description="Disordered" evidence="6">
    <location>
        <begin position="230"/>
        <end position="253"/>
    </location>
</feature>
<feature type="compositionally biased region" description="Basic and acidic residues" evidence="6">
    <location>
        <begin position="242"/>
        <end position="253"/>
    </location>
</feature>
<evidence type="ECO:0000256" key="3">
    <source>
        <dbReference type="ARBA" id="ARBA00022741"/>
    </source>
</evidence>
<keyword evidence="4 8" id="KW-0067">ATP-binding</keyword>
<organism evidence="8 9">
    <name type="scientific">Actinomadura physcomitrii</name>
    <dbReference type="NCBI Taxonomy" id="2650748"/>
    <lineage>
        <taxon>Bacteria</taxon>
        <taxon>Bacillati</taxon>
        <taxon>Actinomycetota</taxon>
        <taxon>Actinomycetes</taxon>
        <taxon>Streptosporangiales</taxon>
        <taxon>Thermomonosporaceae</taxon>
        <taxon>Actinomadura</taxon>
    </lineage>
</organism>
<dbReference type="InterPro" id="IPR052156">
    <property type="entry name" value="BCAA_Transport_ATP-bd_LivF"/>
</dbReference>
<dbReference type="PANTHER" id="PTHR43820:SF4">
    <property type="entry name" value="HIGH-AFFINITY BRANCHED-CHAIN AMINO ACID TRANSPORT ATP-BINDING PROTEIN LIVF"/>
    <property type="match status" value="1"/>
</dbReference>
<evidence type="ECO:0000256" key="5">
    <source>
        <dbReference type="ARBA" id="ARBA00022970"/>
    </source>
</evidence>
<feature type="domain" description="ABC transporter" evidence="7">
    <location>
        <begin position="4"/>
        <end position="231"/>
    </location>
</feature>
<dbReference type="PROSITE" id="PS00211">
    <property type="entry name" value="ABC_TRANSPORTER_1"/>
    <property type="match status" value="1"/>
</dbReference>
<dbReference type="SUPFAM" id="SSF52540">
    <property type="entry name" value="P-loop containing nucleoside triphosphate hydrolases"/>
    <property type="match status" value="1"/>
</dbReference>
<protein>
    <submittedName>
        <fullName evidence="8">ATP-binding cassette domain-containing protein</fullName>
    </submittedName>
</protein>
<evidence type="ECO:0000256" key="1">
    <source>
        <dbReference type="ARBA" id="ARBA00005417"/>
    </source>
</evidence>
<dbReference type="AlphaFoldDB" id="A0A6I4MPW7"/>
<dbReference type="PROSITE" id="PS50893">
    <property type="entry name" value="ABC_TRANSPORTER_2"/>
    <property type="match status" value="1"/>
</dbReference>
<reference evidence="8" key="1">
    <citation type="submission" date="2019-12" db="EMBL/GenBank/DDBJ databases">
        <title>Actinomadura physcomitrii sp. nov., a novel actinomycete isolated from moss [Physcomitrium sphaericum (Ludw) Fuernr].</title>
        <authorList>
            <person name="Zhuang X."/>
        </authorList>
    </citation>
    <scope>NUCLEOTIDE SEQUENCE [LARGE SCALE GENOMIC DNA]</scope>
    <source>
        <strain evidence="8">LD22</strain>
    </source>
</reference>
<dbReference type="InterPro" id="IPR003439">
    <property type="entry name" value="ABC_transporter-like_ATP-bd"/>
</dbReference>